<dbReference type="Proteomes" id="UP000239687">
    <property type="component" value="Unassembled WGS sequence"/>
</dbReference>
<proteinExistence type="predicted"/>
<evidence type="ECO:0000313" key="2">
    <source>
        <dbReference type="Proteomes" id="UP000239687"/>
    </source>
</evidence>
<comment type="caution">
    <text evidence="1">The sequence shown here is derived from an EMBL/GenBank/DDBJ whole genome shotgun (WGS) entry which is preliminary data.</text>
</comment>
<dbReference type="AlphaFoldDB" id="A0A2S8HMH5"/>
<organism evidence="1 2">
    <name type="scientific">Pseudomonas frederiksbergensis</name>
    <dbReference type="NCBI Taxonomy" id="104087"/>
    <lineage>
        <taxon>Bacteria</taxon>
        <taxon>Pseudomonadati</taxon>
        <taxon>Pseudomonadota</taxon>
        <taxon>Gammaproteobacteria</taxon>
        <taxon>Pseudomonadales</taxon>
        <taxon>Pseudomonadaceae</taxon>
        <taxon>Pseudomonas</taxon>
    </lineage>
</organism>
<reference evidence="1 2" key="1">
    <citation type="submission" date="2018-02" db="EMBL/GenBank/DDBJ databases">
        <title>Draft genome sequencing of Pseudomonas frederiksbergensis 11-D3.</title>
        <authorList>
            <person name="Zheng B.-X."/>
        </authorList>
    </citation>
    <scope>NUCLEOTIDE SEQUENCE [LARGE SCALE GENOMIC DNA]</scope>
    <source>
        <strain evidence="1 2">11-D3</strain>
    </source>
</reference>
<evidence type="ECO:0000313" key="1">
    <source>
        <dbReference type="EMBL" id="PQP03628.1"/>
    </source>
</evidence>
<accession>A0A2S8HMH5</accession>
<sequence length="72" mass="7938">MWERACSRRLFNIQHGSCLIHRFREQARSHRGIFCVVWFSYRSNTNGCEPCAGTAQQISTSPASGTSAGGCG</sequence>
<name>A0A2S8HMH5_9PSED</name>
<protein>
    <submittedName>
        <fullName evidence="1">Uncharacterized protein</fullName>
    </submittedName>
</protein>
<dbReference type="EMBL" id="PUIN01000007">
    <property type="protein sequence ID" value="PQP03628.1"/>
    <property type="molecule type" value="Genomic_DNA"/>
</dbReference>
<gene>
    <name evidence="1" type="ORF">C5612_13935</name>
</gene>